<dbReference type="AlphaFoldDB" id="H0HV55"/>
<dbReference type="SMART" id="SM00911">
    <property type="entry name" value="HWE_HK"/>
    <property type="match status" value="1"/>
</dbReference>
<dbReference type="GO" id="GO:0016020">
    <property type="term" value="C:membrane"/>
    <property type="evidence" value="ECO:0007669"/>
    <property type="project" value="UniProtKB-SubCell"/>
</dbReference>
<evidence type="ECO:0000256" key="13">
    <source>
        <dbReference type="ARBA" id="ARBA00023136"/>
    </source>
</evidence>
<feature type="transmembrane region" description="Helical" evidence="14">
    <location>
        <begin position="28"/>
        <end position="61"/>
    </location>
</feature>
<evidence type="ECO:0000256" key="10">
    <source>
        <dbReference type="ARBA" id="ARBA00022840"/>
    </source>
</evidence>
<keyword evidence="7 14" id="KW-0812">Transmembrane</keyword>
<evidence type="ECO:0000256" key="4">
    <source>
        <dbReference type="ARBA" id="ARBA00021740"/>
    </source>
</evidence>
<keyword evidence="11 14" id="KW-1133">Transmembrane helix</keyword>
<evidence type="ECO:0000256" key="7">
    <source>
        <dbReference type="ARBA" id="ARBA00022692"/>
    </source>
</evidence>
<evidence type="ECO:0000256" key="12">
    <source>
        <dbReference type="ARBA" id="ARBA00023012"/>
    </source>
</evidence>
<dbReference type="Pfam" id="PF07536">
    <property type="entry name" value="HWE_HK"/>
    <property type="match status" value="1"/>
</dbReference>
<dbReference type="SUPFAM" id="SSF55785">
    <property type="entry name" value="PYP-like sensor domain (PAS domain)"/>
    <property type="match status" value="1"/>
</dbReference>
<dbReference type="Gene3D" id="1.20.120.620">
    <property type="entry name" value="Backbone structure of the membrane domain of e. Coli histidine kinase receptor kdpd"/>
    <property type="match status" value="1"/>
</dbReference>
<proteinExistence type="predicted"/>
<sequence>MAVAAVAVATLARWALDGQMVEGVPFILYFPAIIIATLVGGFWPGLLATALSTAAALYFFLPPLFGPEFDQRGAVSLLLFIVMSGINVTIVALLDSAVERVMRQVQSVRVLFDSAPAGLVVVDQQGLITLVNGSAEKQFGYDRRELVGRNIEVLLPLAEVAQHREAREVFLRKPTARAMGAGRDLSGRRKDGSEFPVEIGLNPVGRKGWVAVLATIIDISDRKKVQESQNLIVRELHHRTQNLFAVFQAIASRTIDESKTAAEIKDVLKGRIQALARAYSIAEDSGWEGVSLTAMLDRELAGFSSGVKIDGCDVTLSPSAAQQFALIIHELVVPA</sequence>
<evidence type="ECO:0000259" key="15">
    <source>
        <dbReference type="PROSITE" id="PS50112"/>
    </source>
</evidence>
<comment type="subcellular location">
    <subcellularLocation>
        <location evidence="2">Membrane</location>
        <topology evidence="2">Multi-pass membrane protein</topology>
    </subcellularLocation>
</comment>
<accession>H0HV55</accession>
<keyword evidence="12" id="KW-0902">Two-component regulatory system</keyword>
<dbReference type="EC" id="2.7.13.3" evidence="3"/>
<dbReference type="GO" id="GO:0004673">
    <property type="term" value="F:protein histidine kinase activity"/>
    <property type="evidence" value="ECO:0007669"/>
    <property type="project" value="UniProtKB-EC"/>
</dbReference>
<evidence type="ECO:0000256" key="11">
    <source>
        <dbReference type="ARBA" id="ARBA00022989"/>
    </source>
</evidence>
<evidence type="ECO:0000256" key="5">
    <source>
        <dbReference type="ARBA" id="ARBA00022553"/>
    </source>
</evidence>
<keyword evidence="6" id="KW-0808">Transferase</keyword>
<dbReference type="CDD" id="cd00130">
    <property type="entry name" value="PAS"/>
    <property type="match status" value="1"/>
</dbReference>
<keyword evidence="8" id="KW-0547">Nucleotide-binding</keyword>
<reference evidence="16 17" key="1">
    <citation type="journal article" date="2012" name="J. Bacteriol.">
        <title>Draft Genome Sequence of Mesorhizobium alhagi CCNWXJ12-2T, a Novel Salt-Resistant Species Isolated from the Desert of Northwestern China.</title>
        <authorList>
            <person name="Zhou M."/>
            <person name="Chen W."/>
            <person name="Chen H."/>
            <person name="Wei G."/>
        </authorList>
    </citation>
    <scope>NUCLEOTIDE SEQUENCE [LARGE SCALE GENOMIC DNA]</scope>
    <source>
        <strain evidence="16 17">CCNWXJ12-2</strain>
    </source>
</reference>
<evidence type="ECO:0000256" key="6">
    <source>
        <dbReference type="ARBA" id="ARBA00022679"/>
    </source>
</evidence>
<dbReference type="EMBL" id="AHAM01000168">
    <property type="protein sequence ID" value="EHK55453.1"/>
    <property type="molecule type" value="Genomic_DNA"/>
</dbReference>
<evidence type="ECO:0000313" key="16">
    <source>
        <dbReference type="EMBL" id="EHK55453.1"/>
    </source>
</evidence>
<dbReference type="GO" id="GO:0006355">
    <property type="term" value="P:regulation of DNA-templated transcription"/>
    <property type="evidence" value="ECO:0007669"/>
    <property type="project" value="InterPro"/>
</dbReference>
<organism evidence="16 17">
    <name type="scientific">Mesorhizobium alhagi CCNWXJ12-2</name>
    <dbReference type="NCBI Taxonomy" id="1107882"/>
    <lineage>
        <taxon>Bacteria</taxon>
        <taxon>Pseudomonadati</taxon>
        <taxon>Pseudomonadota</taxon>
        <taxon>Alphaproteobacteria</taxon>
        <taxon>Hyphomicrobiales</taxon>
        <taxon>Phyllobacteriaceae</taxon>
        <taxon>Allomesorhizobium</taxon>
    </lineage>
</organism>
<name>H0HV55_9HYPH</name>
<evidence type="ECO:0000256" key="3">
    <source>
        <dbReference type="ARBA" id="ARBA00012438"/>
    </source>
</evidence>
<dbReference type="SMART" id="SM00091">
    <property type="entry name" value="PAS"/>
    <property type="match status" value="1"/>
</dbReference>
<dbReference type="InterPro" id="IPR000014">
    <property type="entry name" value="PAS"/>
</dbReference>
<feature type="transmembrane region" description="Helical" evidence="14">
    <location>
        <begin position="73"/>
        <end position="94"/>
    </location>
</feature>
<keyword evidence="13 14" id="KW-0472">Membrane</keyword>
<dbReference type="InterPro" id="IPR011102">
    <property type="entry name" value="Sig_transdc_His_kinase_HWE"/>
</dbReference>
<dbReference type="GO" id="GO:0000160">
    <property type="term" value="P:phosphorelay signal transduction system"/>
    <property type="evidence" value="ECO:0007669"/>
    <property type="project" value="UniProtKB-KW"/>
</dbReference>
<dbReference type="PANTHER" id="PTHR41523">
    <property type="entry name" value="TWO-COMPONENT SYSTEM SENSOR PROTEIN"/>
    <property type="match status" value="1"/>
</dbReference>
<dbReference type="PATRIC" id="fig|1107882.3.peg.3961"/>
<dbReference type="Gene3D" id="3.30.450.20">
    <property type="entry name" value="PAS domain"/>
    <property type="match status" value="1"/>
</dbReference>
<evidence type="ECO:0000256" key="1">
    <source>
        <dbReference type="ARBA" id="ARBA00000085"/>
    </source>
</evidence>
<keyword evidence="9 16" id="KW-0418">Kinase</keyword>
<dbReference type="PROSITE" id="PS50112">
    <property type="entry name" value="PAS"/>
    <property type="match status" value="1"/>
</dbReference>
<dbReference type="GO" id="GO:0005524">
    <property type="term" value="F:ATP binding"/>
    <property type="evidence" value="ECO:0007669"/>
    <property type="project" value="UniProtKB-KW"/>
</dbReference>
<dbReference type="NCBIfam" id="TIGR00229">
    <property type="entry name" value="sensory_box"/>
    <property type="match status" value="1"/>
</dbReference>
<feature type="domain" description="PAS" evidence="15">
    <location>
        <begin position="104"/>
        <end position="156"/>
    </location>
</feature>
<evidence type="ECO:0000256" key="9">
    <source>
        <dbReference type="ARBA" id="ARBA00022777"/>
    </source>
</evidence>
<evidence type="ECO:0000256" key="8">
    <source>
        <dbReference type="ARBA" id="ARBA00022741"/>
    </source>
</evidence>
<dbReference type="InterPro" id="IPR013767">
    <property type="entry name" value="PAS_fold"/>
</dbReference>
<evidence type="ECO:0000313" key="17">
    <source>
        <dbReference type="Proteomes" id="UP000003250"/>
    </source>
</evidence>
<gene>
    <name evidence="16" type="ORF">MAXJ12_20292</name>
</gene>
<dbReference type="PANTHER" id="PTHR41523:SF8">
    <property type="entry name" value="ETHYLENE RESPONSE SENSOR PROTEIN"/>
    <property type="match status" value="1"/>
</dbReference>
<dbReference type="Pfam" id="PF00989">
    <property type="entry name" value="PAS"/>
    <property type="match status" value="1"/>
</dbReference>
<evidence type="ECO:0000256" key="14">
    <source>
        <dbReference type="SAM" id="Phobius"/>
    </source>
</evidence>
<dbReference type="InterPro" id="IPR025201">
    <property type="entry name" value="KdpD_TM"/>
</dbReference>
<protein>
    <recommendedName>
        <fullName evidence="4">Blue-light-activated histidine kinase</fullName>
        <ecNumber evidence="3">2.7.13.3</ecNumber>
    </recommendedName>
</protein>
<dbReference type="Pfam" id="PF13493">
    <property type="entry name" value="DUF4118"/>
    <property type="match status" value="1"/>
</dbReference>
<keyword evidence="10" id="KW-0067">ATP-binding</keyword>
<dbReference type="Proteomes" id="UP000003250">
    <property type="component" value="Unassembled WGS sequence"/>
</dbReference>
<comment type="catalytic activity">
    <reaction evidence="1">
        <text>ATP + protein L-histidine = ADP + protein N-phospho-L-histidine.</text>
        <dbReference type="EC" id="2.7.13.3"/>
    </reaction>
</comment>
<dbReference type="InterPro" id="IPR035965">
    <property type="entry name" value="PAS-like_dom_sf"/>
</dbReference>
<evidence type="ECO:0000256" key="2">
    <source>
        <dbReference type="ARBA" id="ARBA00004141"/>
    </source>
</evidence>
<keyword evidence="5" id="KW-0597">Phosphoprotein</keyword>
<keyword evidence="17" id="KW-1185">Reference proteome</keyword>
<dbReference type="InterPro" id="IPR038318">
    <property type="entry name" value="KdpD_sf"/>
</dbReference>